<dbReference type="EMBL" id="CAJVQC010005326">
    <property type="protein sequence ID" value="CAG8552519.1"/>
    <property type="molecule type" value="Genomic_DNA"/>
</dbReference>
<evidence type="ECO:0000313" key="2">
    <source>
        <dbReference type="Proteomes" id="UP000789920"/>
    </source>
</evidence>
<protein>
    <submittedName>
        <fullName evidence="1">32662_t:CDS:1</fullName>
    </submittedName>
</protein>
<evidence type="ECO:0000313" key="1">
    <source>
        <dbReference type="EMBL" id="CAG8552519.1"/>
    </source>
</evidence>
<organism evidence="1 2">
    <name type="scientific">Racocetra persica</name>
    <dbReference type="NCBI Taxonomy" id="160502"/>
    <lineage>
        <taxon>Eukaryota</taxon>
        <taxon>Fungi</taxon>
        <taxon>Fungi incertae sedis</taxon>
        <taxon>Mucoromycota</taxon>
        <taxon>Glomeromycotina</taxon>
        <taxon>Glomeromycetes</taxon>
        <taxon>Diversisporales</taxon>
        <taxon>Gigasporaceae</taxon>
        <taxon>Racocetra</taxon>
    </lineage>
</organism>
<gene>
    <name evidence="1" type="ORF">RPERSI_LOCUS4019</name>
</gene>
<proteinExistence type="predicted"/>
<comment type="caution">
    <text evidence="1">The sequence shown here is derived from an EMBL/GenBank/DDBJ whole genome shotgun (WGS) entry which is preliminary data.</text>
</comment>
<sequence>MFIGSFLSGSIPLAFHLSEDRLRIISVFGVGLLVGAALIVIIPEGIEQLYKVQPDDQSGIPPSNDFISMADNTLEKRSWWDNKLKRSGLSLNSIPEERDQDNEPLDPPNGKDPKNPEKDLPDMDHGHGKENINHLYVGIALITGFAIMFVIDQIDTSHGHSHTRVSVVSLTELRSLSNGNERDDDSHEILGSSTIHKKPVSATIGLVIHAAADGIALGASAKEPTLEFIVFLAIMLHKAPAAFGLATVLLRDGYTRRQIRKHLIIFSLAAPFAALLTYAFLQRSGELDPNGMKWWTAMLLLFSGGSFLYVAMHVMQDVIKDHNNNLNGHNVGKLTKSHVGFVLLGMFLPLLLQFEHGHGH</sequence>
<reference evidence="1" key="1">
    <citation type="submission" date="2021-06" db="EMBL/GenBank/DDBJ databases">
        <authorList>
            <person name="Kallberg Y."/>
            <person name="Tangrot J."/>
            <person name="Rosling A."/>
        </authorList>
    </citation>
    <scope>NUCLEOTIDE SEQUENCE</scope>
    <source>
        <strain evidence="1">MA461A</strain>
    </source>
</reference>
<dbReference type="Proteomes" id="UP000789920">
    <property type="component" value="Unassembled WGS sequence"/>
</dbReference>
<name>A0ACA9LXA3_9GLOM</name>
<accession>A0ACA9LXA3</accession>
<keyword evidence="2" id="KW-1185">Reference proteome</keyword>